<proteinExistence type="predicted"/>
<evidence type="ECO:0000313" key="1">
    <source>
        <dbReference type="EMBL" id="CAE6785897.1"/>
    </source>
</evidence>
<evidence type="ECO:0008006" key="3">
    <source>
        <dbReference type="Google" id="ProtNLM"/>
    </source>
</evidence>
<comment type="caution">
    <text evidence="1">The sequence shown here is derived from an EMBL/GenBank/DDBJ whole genome shotgun (WGS) entry which is preliminary data.</text>
</comment>
<organism evidence="1 2">
    <name type="scientific">Paraburkholderia nemoris</name>
    <dbReference type="NCBI Taxonomy" id="2793076"/>
    <lineage>
        <taxon>Bacteria</taxon>
        <taxon>Pseudomonadati</taxon>
        <taxon>Pseudomonadota</taxon>
        <taxon>Betaproteobacteria</taxon>
        <taxon>Burkholderiales</taxon>
        <taxon>Burkholderiaceae</taxon>
        <taxon>Paraburkholderia</taxon>
    </lineage>
</organism>
<dbReference type="RefSeq" id="WP_054034539.1">
    <property type="nucleotide sequence ID" value="NZ_CAJNBH010000013.1"/>
</dbReference>
<keyword evidence="2" id="KW-1185">Reference proteome</keyword>
<protein>
    <recommendedName>
        <fullName evidence="3">TnsA endonuclease N-terminal domain-containing protein</fullName>
    </recommendedName>
</protein>
<reference evidence="1 2" key="1">
    <citation type="submission" date="2021-02" db="EMBL/GenBank/DDBJ databases">
        <authorList>
            <person name="Vanwijnsberghe S."/>
        </authorList>
    </citation>
    <scope>NUCLEOTIDE SEQUENCE [LARGE SCALE GENOMIC DNA]</scope>
    <source>
        <strain evidence="1 2">R-69776</strain>
    </source>
</reference>
<dbReference type="EMBL" id="CAJNBH010000013">
    <property type="protein sequence ID" value="CAE6785897.1"/>
    <property type="molecule type" value="Genomic_DNA"/>
</dbReference>
<name>A0ABM8S2X6_9BURK</name>
<evidence type="ECO:0000313" key="2">
    <source>
        <dbReference type="Proteomes" id="UP000673821"/>
    </source>
</evidence>
<accession>A0ABM8S2X6</accession>
<sequence>MKQNRLKPKITSPVKVHRAHDSIVSTEMGFDRLTLWTDHPAPDTPSRALQQHCRKLVVKSGRSLQFNPAWQTEIKIFQPGRQALVELQAALGPRCRTLVRYAEPAIDWTASDYDDAEVLYYFILEHLRVPYMRQPVKFKEGTAYYARRASRDGTKTGTNVVMYADRPSKLWAARRLALPCCHLEYRLQGVETLVQHGLLTLSDAIDFPHQAFWGENLRLFSLPKKVELGYHLAPDNANVSGTALTKRANRLLDRYRHGEAIVLQDCCRELPIVGSLVTSVDNAPFIGGVTS</sequence>
<gene>
    <name evidence="1" type="ORF">R69776_04540</name>
</gene>
<dbReference type="Proteomes" id="UP000673821">
    <property type="component" value="Unassembled WGS sequence"/>
</dbReference>